<protein>
    <submittedName>
        <fullName evidence="2">Bifunctional (P)ppGpp synthetase/guanosine-3',5'-bis(Diphosphate) 3'-pyrophosphohydrolase</fullName>
    </submittedName>
</protein>
<dbReference type="PANTHER" id="PTHR46246:SF1">
    <property type="entry name" value="GUANOSINE-3',5'-BIS(DIPHOSPHATE) 3'-PYROPHOSPHOHYDROLASE MESH1"/>
    <property type="match status" value="1"/>
</dbReference>
<keyword evidence="2" id="KW-0378">Hydrolase</keyword>
<keyword evidence="3" id="KW-1185">Reference proteome</keyword>
<dbReference type="SUPFAM" id="SSF109604">
    <property type="entry name" value="HD-domain/PDEase-like"/>
    <property type="match status" value="1"/>
</dbReference>
<accession>A0A3P1SFJ3</accession>
<dbReference type="EMBL" id="RQZF01000003">
    <property type="protein sequence ID" value="RRC95700.1"/>
    <property type="molecule type" value="Genomic_DNA"/>
</dbReference>
<dbReference type="GO" id="GO:0008893">
    <property type="term" value="F:guanosine-3',5'-bis(diphosphate) 3'-diphosphatase activity"/>
    <property type="evidence" value="ECO:0007669"/>
    <property type="project" value="TreeGrafter"/>
</dbReference>
<feature type="domain" description="HD/PDEase" evidence="1">
    <location>
        <begin position="52"/>
        <end position="153"/>
    </location>
</feature>
<gene>
    <name evidence="2" type="ORF">EII11_05440</name>
</gene>
<evidence type="ECO:0000313" key="2">
    <source>
        <dbReference type="EMBL" id="RRC95700.1"/>
    </source>
</evidence>
<dbReference type="Pfam" id="PF13328">
    <property type="entry name" value="HD_4"/>
    <property type="match status" value="1"/>
</dbReference>
<evidence type="ECO:0000259" key="1">
    <source>
        <dbReference type="SMART" id="SM00471"/>
    </source>
</evidence>
<dbReference type="Proteomes" id="UP000280444">
    <property type="component" value="Unassembled WGS sequence"/>
</dbReference>
<organism evidence="2 3">
    <name type="scientific">Schaalia canis</name>
    <dbReference type="NCBI Taxonomy" id="100469"/>
    <lineage>
        <taxon>Bacteria</taxon>
        <taxon>Bacillati</taxon>
        <taxon>Actinomycetota</taxon>
        <taxon>Actinomycetes</taxon>
        <taxon>Actinomycetales</taxon>
        <taxon>Actinomycetaceae</taxon>
        <taxon>Schaalia</taxon>
    </lineage>
</organism>
<dbReference type="InterPro" id="IPR052194">
    <property type="entry name" value="MESH1"/>
</dbReference>
<dbReference type="SMART" id="SM00471">
    <property type="entry name" value="HDc"/>
    <property type="match status" value="1"/>
</dbReference>
<proteinExistence type="predicted"/>
<sequence>MAKDATSVPPTPPLPRADVLEELRAHALAAKTPDEAAEIVAREAHRNQLDKVGKEYIDHPRRVAYLLKEQGFSPEIVAAGWLHDTIEDTWMTTDILGDLGFSEHVVCMVDAMTKREGESSEDYIQRLLEADAVCVKRADLADNTCPIRRAELDRVTQARLNKKYADFTAVLDRMTGHLGTYGEGASHHVCPLVHVPVLHRNFVTELRAQRAVVSGENEVL</sequence>
<name>A0A3P1SFJ3_9ACTO</name>
<dbReference type="Gene3D" id="1.10.3210.10">
    <property type="entry name" value="Hypothetical protein af1432"/>
    <property type="match status" value="1"/>
</dbReference>
<reference evidence="2 3" key="1">
    <citation type="submission" date="2018-11" db="EMBL/GenBank/DDBJ databases">
        <title>Genomes From Bacteria Associated with the Canine Oral Cavity: a Test Case for Automated Genome-Based Taxonomic Assignment.</title>
        <authorList>
            <person name="Coil D.A."/>
            <person name="Jospin G."/>
            <person name="Darling A.E."/>
            <person name="Wallis C."/>
            <person name="Davis I.J."/>
            <person name="Harris S."/>
            <person name="Eisen J.A."/>
            <person name="Holcombe L.J."/>
            <person name="O'Flynn C."/>
        </authorList>
    </citation>
    <scope>NUCLEOTIDE SEQUENCE [LARGE SCALE GENOMIC DNA]</scope>
    <source>
        <strain evidence="2 3">OH770</strain>
    </source>
</reference>
<evidence type="ECO:0000313" key="3">
    <source>
        <dbReference type="Proteomes" id="UP000280444"/>
    </source>
</evidence>
<dbReference type="PANTHER" id="PTHR46246">
    <property type="entry name" value="GUANOSINE-3',5'-BIS(DIPHOSPHATE) 3'-PYROPHOSPHOHYDROLASE MESH1"/>
    <property type="match status" value="1"/>
</dbReference>
<comment type="caution">
    <text evidence="2">The sequence shown here is derived from an EMBL/GenBank/DDBJ whole genome shotgun (WGS) entry which is preliminary data.</text>
</comment>
<dbReference type="OrthoDB" id="9802385at2"/>
<dbReference type="InterPro" id="IPR003607">
    <property type="entry name" value="HD/PDEase_dom"/>
</dbReference>
<dbReference type="RefSeq" id="WP_124869694.1">
    <property type="nucleotide sequence ID" value="NZ_RQZF01000003.1"/>
</dbReference>
<dbReference type="AlphaFoldDB" id="A0A3P1SFJ3"/>